<dbReference type="EMBL" id="JAULSR010000001">
    <property type="protein sequence ID" value="KAK0636033.1"/>
    <property type="molecule type" value="Genomic_DNA"/>
</dbReference>
<keyword evidence="4" id="KW-1185">Reference proteome</keyword>
<dbReference type="PANTHER" id="PTHR10742:SF382">
    <property type="entry name" value="AMINE OXIDASE DOMAIN-CONTAINING PROTEIN"/>
    <property type="match status" value="1"/>
</dbReference>
<protein>
    <submittedName>
        <fullName evidence="3">Flavin-containing amine oxidoreductase-domain containing protein</fullName>
    </submittedName>
</protein>
<dbReference type="PANTHER" id="PTHR10742">
    <property type="entry name" value="FLAVIN MONOAMINE OXIDASE"/>
    <property type="match status" value="1"/>
</dbReference>
<dbReference type="InterPro" id="IPR036188">
    <property type="entry name" value="FAD/NAD-bd_sf"/>
</dbReference>
<feature type="chain" id="PRO_5041466751" evidence="1">
    <location>
        <begin position="20"/>
        <end position="709"/>
    </location>
</feature>
<organism evidence="3 4">
    <name type="scientific">Bombardia bombarda</name>
    <dbReference type="NCBI Taxonomy" id="252184"/>
    <lineage>
        <taxon>Eukaryota</taxon>
        <taxon>Fungi</taxon>
        <taxon>Dikarya</taxon>
        <taxon>Ascomycota</taxon>
        <taxon>Pezizomycotina</taxon>
        <taxon>Sordariomycetes</taxon>
        <taxon>Sordariomycetidae</taxon>
        <taxon>Sordariales</taxon>
        <taxon>Lasiosphaeriaceae</taxon>
        <taxon>Bombardia</taxon>
    </lineage>
</organism>
<accession>A0AA39XL46</accession>
<evidence type="ECO:0000259" key="2">
    <source>
        <dbReference type="Pfam" id="PF01593"/>
    </source>
</evidence>
<dbReference type="SUPFAM" id="SSF51905">
    <property type="entry name" value="FAD/NAD(P)-binding domain"/>
    <property type="match status" value="1"/>
</dbReference>
<feature type="signal peptide" evidence="1">
    <location>
        <begin position="1"/>
        <end position="19"/>
    </location>
</feature>
<dbReference type="Gene3D" id="3.50.50.60">
    <property type="entry name" value="FAD/NAD(P)-binding domain"/>
    <property type="match status" value="1"/>
</dbReference>
<dbReference type="Proteomes" id="UP001174934">
    <property type="component" value="Unassembled WGS sequence"/>
</dbReference>
<dbReference type="GO" id="GO:0001716">
    <property type="term" value="F:L-amino-acid oxidase activity"/>
    <property type="evidence" value="ECO:0007669"/>
    <property type="project" value="TreeGrafter"/>
</dbReference>
<comment type="caution">
    <text evidence="3">The sequence shown here is derived from an EMBL/GenBank/DDBJ whole genome shotgun (WGS) entry which is preliminary data.</text>
</comment>
<dbReference type="InterPro" id="IPR050281">
    <property type="entry name" value="Flavin_monoamine_oxidase"/>
</dbReference>
<dbReference type="SUPFAM" id="SSF54373">
    <property type="entry name" value="FAD-linked reductases, C-terminal domain"/>
    <property type="match status" value="1"/>
</dbReference>
<reference evidence="3" key="1">
    <citation type="submission" date="2023-06" db="EMBL/GenBank/DDBJ databases">
        <title>Genome-scale phylogeny and comparative genomics of the fungal order Sordariales.</title>
        <authorList>
            <consortium name="Lawrence Berkeley National Laboratory"/>
            <person name="Hensen N."/>
            <person name="Bonometti L."/>
            <person name="Westerberg I."/>
            <person name="Brannstrom I.O."/>
            <person name="Guillou S."/>
            <person name="Cros-Aarteil S."/>
            <person name="Calhoun S."/>
            <person name="Haridas S."/>
            <person name="Kuo A."/>
            <person name="Mondo S."/>
            <person name="Pangilinan J."/>
            <person name="Riley R."/>
            <person name="LaButti K."/>
            <person name="Andreopoulos B."/>
            <person name="Lipzen A."/>
            <person name="Chen C."/>
            <person name="Yanf M."/>
            <person name="Daum C."/>
            <person name="Ng V."/>
            <person name="Clum A."/>
            <person name="Steindorff A."/>
            <person name="Ohm R."/>
            <person name="Martin F."/>
            <person name="Silar P."/>
            <person name="Natvig D."/>
            <person name="Lalanne C."/>
            <person name="Gautier V."/>
            <person name="Ament-velasquez S.L."/>
            <person name="Kruys A."/>
            <person name="Hutchinson M.I."/>
            <person name="Powell A.J."/>
            <person name="Barry K."/>
            <person name="Miller A.N."/>
            <person name="Grigoriev I.V."/>
            <person name="Debuchy R."/>
            <person name="Gladieux P."/>
            <person name="Thoren M.H."/>
            <person name="Johannesson H."/>
        </authorList>
    </citation>
    <scope>NUCLEOTIDE SEQUENCE</scope>
    <source>
        <strain evidence="3">SMH3391-2</strain>
    </source>
</reference>
<name>A0AA39XL46_9PEZI</name>
<sequence length="709" mass="78170">MKWLAAAGVALAAIPGSHGSSSLPLKVETRAALNSRLSNIHVERLEPIDGSISFTYGSCQSTTEKESHHAIGRSTSSSHDRLVWRIPSDVYTGGCISAWSPETGALLGRSEKQTFDFKTMKQRRDLKLSKRGSAKKCPSNSTSIPMDAEHGIDAWGPWFDGVKLLSDSEISPVDAAAAKSKNIAIVGAGMSGLMTYLCLTQAGMTNVSIIEAGNRLGGRVHTVYLSGGPFDYSYQEMGPMRFPHTLTVANETYNISDHQIVFQLAAEMNKLNGNDRNLSVDFIPWYQSSSNGLSYNNGIRLDNGLPPTRAQIAANASLSITKAQDPSTQALFAKVSKALPGSDFYVEMAKNMFKAHREWLDGGLGGLPGDHWSEFAYMVNYLNGTLNDTDVRGGGQGSFWDELYEGMYFSAGTWRTIDGGLNRLPLSFHPHVDNATTLNRRIERVQYSADTNSVTLQSRASYTEEFVNSTHDYAVLAVPFSIMKKWRISALPTTVTNAINNVPYTSACKVALEFKTRFWEHYANPIYGSCSTTSDIPGIGSICYPSYNINGTGKGSIIGSYISGDFGERWLSTSEEEHVQYVLNAMIEIHGEVAREQYTGKYDRRCWALDPLESASWASPTVGQHQLYLPEYFKTHKNMILVGEHTSYTHAWIASALESGIRGSVQLLLELGLVDEAKAVVDKWMARWIDVVSFFWTHALTNALDRYSD</sequence>
<evidence type="ECO:0000256" key="1">
    <source>
        <dbReference type="SAM" id="SignalP"/>
    </source>
</evidence>
<dbReference type="Gene3D" id="3.90.660.10">
    <property type="match status" value="1"/>
</dbReference>
<dbReference type="GO" id="GO:0009063">
    <property type="term" value="P:amino acid catabolic process"/>
    <property type="evidence" value="ECO:0007669"/>
    <property type="project" value="TreeGrafter"/>
</dbReference>
<dbReference type="Gene3D" id="1.20.1440.240">
    <property type="match status" value="1"/>
</dbReference>
<keyword evidence="1" id="KW-0732">Signal</keyword>
<evidence type="ECO:0000313" key="3">
    <source>
        <dbReference type="EMBL" id="KAK0636033.1"/>
    </source>
</evidence>
<dbReference type="InterPro" id="IPR002937">
    <property type="entry name" value="Amino_oxidase"/>
</dbReference>
<evidence type="ECO:0000313" key="4">
    <source>
        <dbReference type="Proteomes" id="UP001174934"/>
    </source>
</evidence>
<proteinExistence type="predicted"/>
<dbReference type="AlphaFoldDB" id="A0AA39XL46"/>
<dbReference type="Pfam" id="PF01593">
    <property type="entry name" value="Amino_oxidase"/>
    <property type="match status" value="1"/>
</dbReference>
<feature type="domain" description="Amine oxidase" evidence="2">
    <location>
        <begin position="190"/>
        <end position="667"/>
    </location>
</feature>
<gene>
    <name evidence="3" type="ORF">B0T17DRAFT_483200</name>
</gene>